<keyword evidence="3" id="KW-0804">Transcription</keyword>
<gene>
    <name evidence="7" type="ORF">SAMN05444858_10842</name>
</gene>
<dbReference type="AlphaFoldDB" id="A0A1N6ZP74"/>
<dbReference type="InterPro" id="IPR004111">
    <property type="entry name" value="Repressor_TetR_C"/>
</dbReference>
<feature type="region of interest" description="Disordered" evidence="5">
    <location>
        <begin position="137"/>
        <end position="210"/>
    </location>
</feature>
<keyword evidence="1" id="KW-0805">Transcription regulation</keyword>
<dbReference type="InterPro" id="IPR036271">
    <property type="entry name" value="Tet_transcr_reg_TetR-rel_C_sf"/>
</dbReference>
<dbReference type="STRING" id="1198245.SAMN05444858_10842"/>
<evidence type="ECO:0000256" key="3">
    <source>
        <dbReference type="ARBA" id="ARBA00023163"/>
    </source>
</evidence>
<feature type="compositionally biased region" description="Basic and acidic residues" evidence="5">
    <location>
        <begin position="197"/>
        <end position="210"/>
    </location>
</feature>
<sequence length="462" mass="49764">MSLVGAPAGLDFLAAFRSRELIGFARALIAIRTVGAFFDDELPGAQAESTKLQELHDVGRVRFVRVRSLPALVETLQRDSYDILTIGVHGTSGNGFEYRMLLPDGPSSPSALMTLPLPPTVVLDCCWSATSPVHPDTVAAAPDHVGQEPGRPPYRRQSSTAASPPGRGRTSVRCSGSVRPSPGGRPAIAVRHTVGGRYDDATMSRERKSKVDPARSLAILWRTREPTSRGAGPGLSVDRIVRAAIEIADAEGIDALTMRRVGEALGVGTMSVYTYVPGKAELLDVMIDTLYGEMERPTDVPDGWRGKLERIARDNLALYRAHPWMLRAETSRPVLGPNMLAKYDYELNAVAGIGLDDVEMDAVLTLVLGHAKNSARAASEVSDLERETGMTDGQWWQLHAPWLEKFMKAGSYPTAARVGTAAGQAHGAAYGPEYAFEFGLRRVLDGISVVVAERSAEAGPAR</sequence>
<reference evidence="7 8" key="1">
    <citation type="submission" date="2017-01" db="EMBL/GenBank/DDBJ databases">
        <authorList>
            <person name="Mah S.A."/>
            <person name="Swanson W.J."/>
            <person name="Moy G.W."/>
            <person name="Vacquier V.D."/>
        </authorList>
    </citation>
    <scope>NUCLEOTIDE SEQUENCE [LARGE SCALE GENOMIC DNA]</scope>
    <source>
        <strain evidence="7 8">DSM 45758</strain>
    </source>
</reference>
<name>A0A1N6ZP74_9ACTN</name>
<protein>
    <submittedName>
        <fullName evidence="7">Transcriptional regulator, TetR family</fullName>
    </submittedName>
</protein>
<evidence type="ECO:0000256" key="5">
    <source>
        <dbReference type="SAM" id="MobiDB-lite"/>
    </source>
</evidence>
<feature type="domain" description="HTH tetR-type" evidence="6">
    <location>
        <begin position="234"/>
        <end position="294"/>
    </location>
</feature>
<evidence type="ECO:0000313" key="7">
    <source>
        <dbReference type="EMBL" id="SIR28597.1"/>
    </source>
</evidence>
<dbReference type="EMBL" id="FTNF01000008">
    <property type="protein sequence ID" value="SIR28597.1"/>
    <property type="molecule type" value="Genomic_DNA"/>
</dbReference>
<dbReference type="Gene3D" id="1.10.357.10">
    <property type="entry name" value="Tetracycline Repressor, domain 2"/>
    <property type="match status" value="1"/>
</dbReference>
<proteinExistence type="predicted"/>
<dbReference type="SUPFAM" id="SSF48498">
    <property type="entry name" value="Tetracyclin repressor-like, C-terminal domain"/>
    <property type="match status" value="1"/>
</dbReference>
<organism evidence="7 8">
    <name type="scientific">Micromonospora avicenniae</name>
    <dbReference type="NCBI Taxonomy" id="1198245"/>
    <lineage>
        <taxon>Bacteria</taxon>
        <taxon>Bacillati</taxon>
        <taxon>Actinomycetota</taxon>
        <taxon>Actinomycetes</taxon>
        <taxon>Micromonosporales</taxon>
        <taxon>Micromonosporaceae</taxon>
        <taxon>Micromonospora</taxon>
    </lineage>
</organism>
<evidence type="ECO:0000256" key="2">
    <source>
        <dbReference type="ARBA" id="ARBA00023125"/>
    </source>
</evidence>
<dbReference type="Gene3D" id="1.10.10.60">
    <property type="entry name" value="Homeodomain-like"/>
    <property type="match status" value="1"/>
</dbReference>
<dbReference type="Pfam" id="PF00440">
    <property type="entry name" value="TetR_N"/>
    <property type="match status" value="1"/>
</dbReference>
<accession>A0A1N6ZP74</accession>
<dbReference type="GO" id="GO:0003700">
    <property type="term" value="F:DNA-binding transcription factor activity"/>
    <property type="evidence" value="ECO:0007669"/>
    <property type="project" value="TreeGrafter"/>
</dbReference>
<evidence type="ECO:0000313" key="8">
    <source>
        <dbReference type="Proteomes" id="UP000186004"/>
    </source>
</evidence>
<dbReference type="SUPFAM" id="SSF46689">
    <property type="entry name" value="Homeodomain-like"/>
    <property type="match status" value="1"/>
</dbReference>
<feature type="DNA-binding region" description="H-T-H motif" evidence="4">
    <location>
        <begin position="257"/>
        <end position="276"/>
    </location>
</feature>
<dbReference type="Proteomes" id="UP000186004">
    <property type="component" value="Unassembled WGS sequence"/>
</dbReference>
<keyword evidence="8" id="KW-1185">Reference proteome</keyword>
<evidence type="ECO:0000256" key="4">
    <source>
        <dbReference type="PROSITE-ProRule" id="PRU00335"/>
    </source>
</evidence>
<dbReference type="PANTHER" id="PTHR30055:SF151">
    <property type="entry name" value="TRANSCRIPTIONAL REGULATORY PROTEIN"/>
    <property type="match status" value="1"/>
</dbReference>
<evidence type="ECO:0000256" key="1">
    <source>
        <dbReference type="ARBA" id="ARBA00023015"/>
    </source>
</evidence>
<dbReference type="PROSITE" id="PS50977">
    <property type="entry name" value="HTH_TETR_2"/>
    <property type="match status" value="1"/>
</dbReference>
<dbReference type="InterPro" id="IPR009057">
    <property type="entry name" value="Homeodomain-like_sf"/>
</dbReference>
<dbReference type="GO" id="GO:0000976">
    <property type="term" value="F:transcription cis-regulatory region binding"/>
    <property type="evidence" value="ECO:0007669"/>
    <property type="project" value="TreeGrafter"/>
</dbReference>
<dbReference type="PANTHER" id="PTHR30055">
    <property type="entry name" value="HTH-TYPE TRANSCRIPTIONAL REGULATOR RUTR"/>
    <property type="match status" value="1"/>
</dbReference>
<dbReference type="GO" id="GO:0045892">
    <property type="term" value="P:negative regulation of DNA-templated transcription"/>
    <property type="evidence" value="ECO:0007669"/>
    <property type="project" value="InterPro"/>
</dbReference>
<keyword evidence="2 4" id="KW-0238">DNA-binding</keyword>
<dbReference type="InterPro" id="IPR001647">
    <property type="entry name" value="HTH_TetR"/>
</dbReference>
<dbReference type="Pfam" id="PF02909">
    <property type="entry name" value="TetR_C_1"/>
    <property type="match status" value="1"/>
</dbReference>
<evidence type="ECO:0000259" key="6">
    <source>
        <dbReference type="PROSITE" id="PS50977"/>
    </source>
</evidence>
<dbReference type="InterPro" id="IPR050109">
    <property type="entry name" value="HTH-type_TetR-like_transc_reg"/>
</dbReference>